<keyword evidence="1" id="KW-0732">Signal</keyword>
<gene>
    <name evidence="2" type="ORF">PSQ90_15920</name>
</gene>
<dbReference type="EMBL" id="CP118247">
    <property type="protein sequence ID" value="WDR05717.1"/>
    <property type="molecule type" value="Genomic_DNA"/>
</dbReference>
<evidence type="ECO:0000313" key="3">
    <source>
        <dbReference type="Proteomes" id="UP001222118"/>
    </source>
</evidence>
<organism evidence="2 3">
    <name type="scientific">Devosia rhodophyticola</name>
    <dbReference type="NCBI Taxonomy" id="3026423"/>
    <lineage>
        <taxon>Bacteria</taxon>
        <taxon>Pseudomonadati</taxon>
        <taxon>Pseudomonadota</taxon>
        <taxon>Alphaproteobacteria</taxon>
        <taxon>Hyphomicrobiales</taxon>
        <taxon>Devosiaceae</taxon>
        <taxon>Devosia</taxon>
    </lineage>
</organism>
<sequence>MKRILGALALAMLPGVALAQTDPVEQDRLYVSDPAACQLLETKGVSAFEDLDFTTLSFEQGIQSLEFHCNFFDVKTKPGNAFTLVSAVCETPGENYPDMFSIGRYNDDTIQVTSMSDSMFSLLSDGEGAGEAEENPLPLGVTLYHRCENLSELPR</sequence>
<dbReference type="Proteomes" id="UP001222118">
    <property type="component" value="Chromosome"/>
</dbReference>
<accession>A0ABY7YWX8</accession>
<proteinExistence type="predicted"/>
<feature type="chain" id="PRO_5045347514" evidence="1">
    <location>
        <begin position="20"/>
        <end position="155"/>
    </location>
</feature>
<protein>
    <submittedName>
        <fullName evidence="2">Uncharacterized protein</fullName>
    </submittedName>
</protein>
<reference evidence="2 3" key="1">
    <citation type="submission" date="2023-02" db="EMBL/GenBank/DDBJ databases">
        <title>Devosia chondri sp. nov., isolated from the phycosphere of marine algae.</title>
        <authorList>
            <person name="Kim J.M."/>
            <person name="Lee J.K."/>
            <person name="Choi B.J."/>
            <person name="Bayburt H."/>
            <person name="Jeon C.O."/>
        </authorList>
    </citation>
    <scope>NUCLEOTIDE SEQUENCE [LARGE SCALE GENOMIC DNA]</scope>
    <source>
        <strain evidence="2 3">G2-5</strain>
    </source>
</reference>
<evidence type="ECO:0000256" key="1">
    <source>
        <dbReference type="SAM" id="SignalP"/>
    </source>
</evidence>
<feature type="signal peptide" evidence="1">
    <location>
        <begin position="1"/>
        <end position="19"/>
    </location>
</feature>
<evidence type="ECO:0000313" key="2">
    <source>
        <dbReference type="EMBL" id="WDR05717.1"/>
    </source>
</evidence>
<dbReference type="RefSeq" id="WP_282211235.1">
    <property type="nucleotide sequence ID" value="NZ_CP118247.1"/>
</dbReference>
<name>A0ABY7YWX8_9HYPH</name>
<keyword evidence="3" id="KW-1185">Reference proteome</keyword>